<keyword evidence="2" id="KW-1185">Reference proteome</keyword>
<evidence type="ECO:0000313" key="2">
    <source>
        <dbReference type="Proteomes" id="UP000241444"/>
    </source>
</evidence>
<reference evidence="2" key="1">
    <citation type="submission" date="2017-11" db="EMBL/GenBank/DDBJ databases">
        <authorList>
            <person name="Kuznetsova I."/>
            <person name="Sazanova A."/>
            <person name="Chirak E."/>
            <person name="Safronova V."/>
            <person name="Willems A."/>
        </authorList>
    </citation>
    <scope>NUCLEOTIDE SEQUENCE [LARGE SCALE GENOMIC DNA]</scope>
    <source>
        <strain evidence="2">STM 196</strain>
    </source>
</reference>
<name>A0A2P7BUH5_9HYPH</name>
<dbReference type="InterPro" id="IPR006015">
    <property type="entry name" value="Universal_stress_UspA"/>
</dbReference>
<sequence length="242" mass="26582">MNLETLLSLIDSKQVDRDRKKTDELRSDIDTLKTFINKLEVLLSDADKPTTLVDDLPDSTWEAHLIGRRARFRGATVIGRDLLENENLKERAVRSGLFESDGPILIVPRGCKPPLQPNCILLAWDSSVECTRAAHEVLDLMIAAEEVHVTLVDADNGPTRSVRDAGDHIVAYLTGHGITAVLDRLPSQGKSIASVLKHHARDISADLIVIGNHCHSHMFERVSGGVTESMINAPSIPVLMAH</sequence>
<dbReference type="EMBL" id="PGGO01000002">
    <property type="protein sequence ID" value="PSH70042.1"/>
    <property type="molecule type" value="Genomic_DNA"/>
</dbReference>
<dbReference type="RefSeq" id="WP_106709459.1">
    <property type="nucleotide sequence ID" value="NZ_PGGO01000002.1"/>
</dbReference>
<dbReference type="SUPFAM" id="SSF52402">
    <property type="entry name" value="Adenine nucleotide alpha hydrolases-like"/>
    <property type="match status" value="1"/>
</dbReference>
<dbReference type="Proteomes" id="UP000241444">
    <property type="component" value="Unassembled WGS sequence"/>
</dbReference>
<proteinExistence type="predicted"/>
<evidence type="ECO:0000313" key="1">
    <source>
        <dbReference type="EMBL" id="PSH70042.1"/>
    </source>
</evidence>
<gene>
    <name evidence="1" type="ORF">CU102_02740</name>
</gene>
<protein>
    <submittedName>
        <fullName evidence="1">Universal stress protein</fullName>
    </submittedName>
</protein>
<comment type="caution">
    <text evidence="1">The sequence shown here is derived from an EMBL/GenBank/DDBJ whole genome shotgun (WGS) entry which is preliminary data.</text>
</comment>
<dbReference type="AlphaFoldDB" id="A0A2P7BUH5"/>
<dbReference type="OrthoDB" id="9804721at2"/>
<accession>A0A2P7BUH5</accession>
<dbReference type="CDD" id="cd00293">
    <property type="entry name" value="USP-like"/>
    <property type="match status" value="1"/>
</dbReference>
<organism evidence="1 2">
    <name type="scientific">Phyllobacterium brassicacearum</name>
    <dbReference type="NCBI Taxonomy" id="314235"/>
    <lineage>
        <taxon>Bacteria</taxon>
        <taxon>Pseudomonadati</taxon>
        <taxon>Pseudomonadota</taxon>
        <taxon>Alphaproteobacteria</taxon>
        <taxon>Hyphomicrobiales</taxon>
        <taxon>Phyllobacteriaceae</taxon>
        <taxon>Phyllobacterium</taxon>
    </lineage>
</organism>
<dbReference type="Gene3D" id="3.40.50.12370">
    <property type="match status" value="1"/>
</dbReference>
<dbReference type="PRINTS" id="PR01438">
    <property type="entry name" value="UNVRSLSTRESS"/>
</dbReference>